<feature type="compositionally biased region" description="Low complexity" evidence="6">
    <location>
        <begin position="776"/>
        <end position="810"/>
    </location>
</feature>
<dbReference type="GO" id="GO:0003712">
    <property type="term" value="F:transcription coregulator activity"/>
    <property type="evidence" value="ECO:0007669"/>
    <property type="project" value="InterPro"/>
</dbReference>
<dbReference type="Proteomes" id="UP001344447">
    <property type="component" value="Unassembled WGS sequence"/>
</dbReference>
<evidence type="ECO:0000256" key="5">
    <source>
        <dbReference type="ARBA" id="ARBA00023242"/>
    </source>
</evidence>
<feature type="region of interest" description="Disordered" evidence="6">
    <location>
        <begin position="776"/>
        <end position="812"/>
    </location>
</feature>
<feature type="region of interest" description="Disordered" evidence="6">
    <location>
        <begin position="55"/>
        <end position="85"/>
    </location>
</feature>
<dbReference type="PANTHER" id="PTHR13114">
    <property type="entry name" value="MEDIATOR OF RNA POLYMERASE II TRANSCRIPTION SUBUNIT 17"/>
    <property type="match status" value="1"/>
</dbReference>
<keyword evidence="3" id="KW-0805">Transcription regulation</keyword>
<comment type="subcellular location">
    <subcellularLocation>
        <location evidence="1">Nucleus</location>
    </subcellularLocation>
</comment>
<dbReference type="GO" id="GO:0016592">
    <property type="term" value="C:mediator complex"/>
    <property type="evidence" value="ECO:0007669"/>
    <property type="project" value="InterPro"/>
</dbReference>
<evidence type="ECO:0000256" key="4">
    <source>
        <dbReference type="ARBA" id="ARBA00023163"/>
    </source>
</evidence>
<evidence type="ECO:0000256" key="2">
    <source>
        <dbReference type="ARBA" id="ARBA00005635"/>
    </source>
</evidence>
<dbReference type="EMBL" id="JAVFKY010000001">
    <property type="protein sequence ID" value="KAK5582504.1"/>
    <property type="molecule type" value="Genomic_DNA"/>
</dbReference>
<evidence type="ECO:0000313" key="8">
    <source>
        <dbReference type="Proteomes" id="UP001344447"/>
    </source>
</evidence>
<evidence type="ECO:0000256" key="6">
    <source>
        <dbReference type="SAM" id="MobiDB-lite"/>
    </source>
</evidence>
<proteinExistence type="inferred from homology"/>
<accession>A0AAN7TYW2</accession>
<organism evidence="7 8">
    <name type="scientific">Dictyostelium firmibasis</name>
    <dbReference type="NCBI Taxonomy" id="79012"/>
    <lineage>
        <taxon>Eukaryota</taxon>
        <taxon>Amoebozoa</taxon>
        <taxon>Evosea</taxon>
        <taxon>Eumycetozoa</taxon>
        <taxon>Dictyostelia</taxon>
        <taxon>Dictyosteliales</taxon>
        <taxon>Dictyosteliaceae</taxon>
        <taxon>Dictyostelium</taxon>
    </lineage>
</organism>
<evidence type="ECO:0000313" key="7">
    <source>
        <dbReference type="EMBL" id="KAK5582504.1"/>
    </source>
</evidence>
<dbReference type="InterPro" id="IPR019313">
    <property type="entry name" value="Mediator_Med17"/>
</dbReference>
<evidence type="ECO:0008006" key="9">
    <source>
        <dbReference type="Google" id="ProtNLM"/>
    </source>
</evidence>
<keyword evidence="8" id="KW-1185">Reference proteome</keyword>
<feature type="compositionally biased region" description="Low complexity" evidence="6">
    <location>
        <begin position="345"/>
        <end position="364"/>
    </location>
</feature>
<sequence>MDFKISISIPPDNPPVAQVDHAGVEYPSIQISKSDKFIQILNQAKHQKEIEQIKLNENKNNENNNSNNNNLQDKEKEKEKEKERLLQIQQQQQTNPMASFHEHKNMARIELEQLIYLIDMLRNSDQIQLNGNTKTPQKPIEQIWEITHKISHKQQSLNNVASKLKLGATKMKDTISTMSGWWNDVSQLRTKWRLKGKEQTGLSSAISNSMSGGGVGGGGVGGGGGGVGGVGVGGVGVGGVGPNGMVGSGGIQPLNKSHTKCLSIDYGYYSSGSFIEQTDADLSRGPNGEINIDFPHLPYQGSINKRLYINVKSSDSKTFYNHSSNLKKLPSTPYQLLLNSGGGVNNSNRVNTPKTPTSSFPSSSAFNKLRQQQQQQLQQQLQQQQLQSDNPDDPEEIHRKFIMNCTNQLNKAQKYQFNCEIFEQLSKEVSTINTSNSQNLGGMGAGVGGVGNVGGGNVNYQTSPNIPSINQQVGTLQVGSGVGSNLITMSPSLNANTSSENIMLTEKEIRIECGNFNLFIGMDTKVKEDNNNNNNNNSNNNSNNTSSSNSNNSCVGNSSKIKNNSKNIIYSDEEKNRLLYVLKTILKKISVMQLKRSQKQLTINLSRRTPKIIFGKKSIIGYNDDIIFKITSIVKHMDTYLRVYKVLEVFEKNLPIRLKSTPAAESASSLFILTLIDSSQNLKNPMVPIEISINQNKIEVVQGQNRSFSNKDEIILGSFIINLLKSYFLNNNIHPSHLDIVGFDENEEQDQNNINNQSTKRYKFSNDHSSIILVNNNNVNNNFGDTTNTNNNNENNNNDNNNNNNNNNNNKSNRQYQIESFFKRLVDKISNK</sequence>
<dbReference type="GO" id="GO:0070847">
    <property type="term" value="C:core mediator complex"/>
    <property type="evidence" value="ECO:0007669"/>
    <property type="project" value="TreeGrafter"/>
</dbReference>
<name>A0AAN7TYW2_9MYCE</name>
<feature type="region of interest" description="Disordered" evidence="6">
    <location>
        <begin position="527"/>
        <end position="558"/>
    </location>
</feature>
<feature type="compositionally biased region" description="Low complexity" evidence="6">
    <location>
        <begin position="371"/>
        <end position="387"/>
    </location>
</feature>
<reference evidence="7 8" key="1">
    <citation type="submission" date="2023-11" db="EMBL/GenBank/DDBJ databases">
        <title>Dfirmibasis_genome.</title>
        <authorList>
            <person name="Edelbroek B."/>
            <person name="Kjellin J."/>
            <person name="Jerlstrom-Hultqvist J."/>
            <person name="Soderbom F."/>
        </authorList>
    </citation>
    <scope>NUCLEOTIDE SEQUENCE [LARGE SCALE GENOMIC DNA]</scope>
    <source>
        <strain evidence="7 8">TNS-C-14</strain>
    </source>
</reference>
<evidence type="ECO:0000256" key="3">
    <source>
        <dbReference type="ARBA" id="ARBA00023015"/>
    </source>
</evidence>
<dbReference type="AlphaFoldDB" id="A0AAN7TYW2"/>
<feature type="region of interest" description="Disordered" evidence="6">
    <location>
        <begin position="337"/>
        <end position="395"/>
    </location>
</feature>
<dbReference type="GO" id="GO:0006357">
    <property type="term" value="P:regulation of transcription by RNA polymerase II"/>
    <property type="evidence" value="ECO:0007669"/>
    <property type="project" value="InterPro"/>
</dbReference>
<dbReference type="PANTHER" id="PTHR13114:SF7">
    <property type="entry name" value="MEDIATOR OF RNA POLYMERASE II TRANSCRIPTION SUBUNIT 17"/>
    <property type="match status" value="1"/>
</dbReference>
<comment type="similarity">
    <text evidence="2">Belongs to the Mediator complex subunit 17 family.</text>
</comment>
<feature type="compositionally biased region" description="Low complexity" evidence="6">
    <location>
        <begin position="61"/>
        <end position="71"/>
    </location>
</feature>
<feature type="compositionally biased region" description="Low complexity" evidence="6">
    <location>
        <begin position="531"/>
        <end position="558"/>
    </location>
</feature>
<comment type="caution">
    <text evidence="7">The sequence shown here is derived from an EMBL/GenBank/DDBJ whole genome shotgun (WGS) entry which is preliminary data.</text>
</comment>
<gene>
    <name evidence="7" type="ORF">RB653_004089</name>
</gene>
<keyword evidence="4" id="KW-0804">Transcription</keyword>
<feature type="compositionally biased region" description="Basic and acidic residues" evidence="6">
    <location>
        <begin position="72"/>
        <end position="85"/>
    </location>
</feature>
<protein>
    <recommendedName>
        <fullName evidence="9">Mediator of RNA polymerase II transcription subunit 17</fullName>
    </recommendedName>
</protein>
<evidence type="ECO:0000256" key="1">
    <source>
        <dbReference type="ARBA" id="ARBA00004123"/>
    </source>
</evidence>
<keyword evidence="5" id="KW-0539">Nucleus</keyword>